<evidence type="ECO:0000313" key="2">
    <source>
        <dbReference type="Proteomes" id="UP000634134"/>
    </source>
</evidence>
<proteinExistence type="predicted"/>
<accession>A0ABR9W979</accession>
<reference evidence="2" key="1">
    <citation type="submission" date="2023-07" db="EMBL/GenBank/DDBJ databases">
        <title>Dyadobacter sp. nov 'subterranea' isolated from contaminted grondwater.</title>
        <authorList>
            <person name="Szabo I."/>
            <person name="Al-Omari J."/>
            <person name="Szerdahelyi S.G."/>
            <person name="Rado J."/>
        </authorList>
    </citation>
    <scope>NUCLEOTIDE SEQUENCE [LARGE SCALE GENOMIC DNA]</scope>
    <source>
        <strain evidence="2">UP-52</strain>
    </source>
</reference>
<dbReference type="EMBL" id="JACYGY010000001">
    <property type="protein sequence ID" value="MBE9462010.1"/>
    <property type="molecule type" value="Genomic_DNA"/>
</dbReference>
<gene>
    <name evidence="1" type="ORF">IEE83_08955</name>
</gene>
<dbReference type="Proteomes" id="UP000634134">
    <property type="component" value="Unassembled WGS sequence"/>
</dbReference>
<dbReference type="RefSeq" id="WP_194120245.1">
    <property type="nucleotide sequence ID" value="NZ_JACYGY010000001.1"/>
</dbReference>
<organism evidence="1 2">
    <name type="scientific">Dyadobacter subterraneus</name>
    <dbReference type="NCBI Taxonomy" id="2773304"/>
    <lineage>
        <taxon>Bacteria</taxon>
        <taxon>Pseudomonadati</taxon>
        <taxon>Bacteroidota</taxon>
        <taxon>Cytophagia</taxon>
        <taxon>Cytophagales</taxon>
        <taxon>Spirosomataceae</taxon>
        <taxon>Dyadobacter</taxon>
    </lineage>
</organism>
<evidence type="ECO:0000313" key="1">
    <source>
        <dbReference type="EMBL" id="MBE9462010.1"/>
    </source>
</evidence>
<sequence length="95" mass="10469">MNRGFFKIERIDLTNIKKIEILSVPDQNGNMLHSGKIEVRANAVNGIFLGRFSGKYSDKMVLNVANHAAFGLKSIYFVFNGAPVTIKAIKLGQGD</sequence>
<name>A0ABR9W979_9BACT</name>
<protein>
    <submittedName>
        <fullName evidence="1">Uncharacterized protein</fullName>
    </submittedName>
</protein>
<keyword evidence="2" id="KW-1185">Reference proteome</keyword>
<comment type="caution">
    <text evidence="1">The sequence shown here is derived from an EMBL/GenBank/DDBJ whole genome shotgun (WGS) entry which is preliminary data.</text>
</comment>